<feature type="transmembrane region" description="Helical" evidence="9">
    <location>
        <begin position="586"/>
        <end position="608"/>
    </location>
</feature>
<evidence type="ECO:0000313" key="10">
    <source>
        <dbReference type="EMBL" id="TIB81215.1"/>
    </source>
</evidence>
<dbReference type="EMBL" id="SPRC01000009">
    <property type="protein sequence ID" value="TIB81215.1"/>
    <property type="molecule type" value="Genomic_DNA"/>
</dbReference>
<comment type="caution">
    <text evidence="10">The sequence shown here is derived from an EMBL/GenBank/DDBJ whole genome shotgun (WGS) entry which is preliminary data.</text>
</comment>
<dbReference type="PANTHER" id="PTHR11629:SF63">
    <property type="entry name" value="V-TYPE PROTON ATPASE SUBUNIT A"/>
    <property type="match status" value="1"/>
</dbReference>
<feature type="transmembrane region" description="Helical" evidence="9">
    <location>
        <begin position="430"/>
        <end position="455"/>
    </location>
</feature>
<evidence type="ECO:0000256" key="2">
    <source>
        <dbReference type="ARBA" id="ARBA00009904"/>
    </source>
</evidence>
<dbReference type="GO" id="GO:0046961">
    <property type="term" value="F:proton-transporting ATPase activity, rotational mechanism"/>
    <property type="evidence" value="ECO:0007669"/>
    <property type="project" value="InterPro"/>
</dbReference>
<dbReference type="GO" id="GO:0051117">
    <property type="term" value="F:ATPase binding"/>
    <property type="evidence" value="ECO:0007669"/>
    <property type="project" value="TreeGrafter"/>
</dbReference>
<keyword evidence="5 9" id="KW-0375">Hydrogen ion transport</keyword>
<keyword evidence="6 9" id="KW-1133">Transmembrane helix</keyword>
<feature type="transmembrane region" description="Helical" evidence="9">
    <location>
        <begin position="476"/>
        <end position="493"/>
    </location>
</feature>
<feature type="transmembrane region" description="Helical" evidence="9">
    <location>
        <begin position="780"/>
        <end position="803"/>
    </location>
</feature>
<dbReference type="GO" id="GO:0000329">
    <property type="term" value="C:fungal-type vacuole membrane"/>
    <property type="evidence" value="ECO:0007669"/>
    <property type="project" value="TreeGrafter"/>
</dbReference>
<protein>
    <recommendedName>
        <fullName evidence="9">V-type proton ATPase subunit a</fullName>
    </recommendedName>
</protein>
<reference evidence="10 11" key="1">
    <citation type="submission" date="2019-03" db="EMBL/GenBank/DDBJ databases">
        <title>Sequencing 25 genomes of Wallemia mellicola.</title>
        <authorList>
            <person name="Gostincar C."/>
        </authorList>
    </citation>
    <scope>NUCLEOTIDE SEQUENCE [LARGE SCALE GENOMIC DNA]</scope>
    <source>
        <strain evidence="10 11">EXF-6152</strain>
    </source>
</reference>
<dbReference type="InterPro" id="IPR002490">
    <property type="entry name" value="V-ATPase_116kDa_su"/>
</dbReference>
<dbReference type="Proteomes" id="UP000310685">
    <property type="component" value="Unassembled WGS sequence"/>
</dbReference>
<evidence type="ECO:0000256" key="9">
    <source>
        <dbReference type="RuleBase" id="RU361189"/>
    </source>
</evidence>
<dbReference type="Pfam" id="PF01496">
    <property type="entry name" value="V_ATPase_I"/>
    <property type="match status" value="1"/>
</dbReference>
<sequence length="856" mass="97457">MPPALFRSEDMSLVQFYVPTEIAHDSVLHLGDLGLVQFRDLNPDLNPFQRSFTNEIRRIDEMERRLRFFIGQIYRDNVKIREIESQLDFDLDQSIELDRPHHGPQLIDDIDDKLIDHEGRLTQLNKSFEKLSVDCYKLEEARQALKETASFFNNVNGYRDEIRSSFDDVSMHDDSRPLLDNDNQSETSHFANFELDFVVGTIDRSKLATFERILWRVLRGNLYMNHTDMQEITLPYGASSEENPKKSVFIIFADGQELLNKIRKVGEGMGAATFPVSSNSERRTEALSGLNQQIEDIHTVLYHTAQSRRSELAAIATDVATWSSIVRKEKTVYATLNLFHYDDRHRTLLAEGWVPSHEIIAVQQALRRASSNVGSNVPPIVDEIKAKRMPPTYHRTNKFTQGFQNIVDAYGIATYQEVNPGLYTIITFPFLFAVMFGDIGHGILVFLTALGMVYFEKKLMKKKLDEMTETIFGGRYIILLMGAFSIYTGLLYNDMFSRSLHIFTSSFEFPAPSPDQGSVIAEKVRDPYIFGLDPAWHGSENSLVFTNSMKMKMSIVIGVIHMSFAICLNIPNYLREKKPQYILAEWLPQILFLNSIFGYLVLCIIIKWCTDWNNSSNGPPGLLNMLIYMFLSPGKLDPKDQLFKGQGFIQLVLLLVAFVCVPWMLVAKPYLEWKEHQRTKGAGYGTVVNDDHRLSLDEDAGHDLRSSAASESGDVDGHDEHEFELGDVAIHQIIHTIEFVLGCISNTASYLRLWALSLAHAQLSEVLWNMILEPALDSSGLTGIIALALSGTFWFILTVAILCMMEGMSAFLHALRLHWRVTSLYKVLVEANGKHYKAEGYAFEPLKFEPIDLENF</sequence>
<accession>A0A4T0MDK0</accession>
<keyword evidence="3 9" id="KW-0813">Transport</keyword>
<comment type="similarity">
    <text evidence="2 9">Belongs to the V-ATPase 116 kDa subunit family.</text>
</comment>
<evidence type="ECO:0000256" key="5">
    <source>
        <dbReference type="ARBA" id="ARBA00022781"/>
    </source>
</evidence>
<proteinExistence type="inferred from homology"/>
<keyword evidence="8 9" id="KW-0472">Membrane</keyword>
<gene>
    <name evidence="10" type="ORF">E3Q22_01267</name>
</gene>
<feature type="transmembrane region" description="Helical" evidence="9">
    <location>
        <begin position="648"/>
        <end position="666"/>
    </location>
</feature>
<keyword evidence="4 9" id="KW-0812">Transmembrane</keyword>
<feature type="transmembrane region" description="Helical" evidence="9">
    <location>
        <begin position="553"/>
        <end position="574"/>
    </location>
</feature>
<evidence type="ECO:0000256" key="6">
    <source>
        <dbReference type="ARBA" id="ARBA00022989"/>
    </source>
</evidence>
<keyword evidence="7 9" id="KW-0406">Ion transport</keyword>
<evidence type="ECO:0000256" key="3">
    <source>
        <dbReference type="ARBA" id="ARBA00022448"/>
    </source>
</evidence>
<evidence type="ECO:0000256" key="8">
    <source>
        <dbReference type="ARBA" id="ARBA00023136"/>
    </source>
</evidence>
<evidence type="ECO:0000313" key="11">
    <source>
        <dbReference type="Proteomes" id="UP000310685"/>
    </source>
</evidence>
<comment type="subcellular location">
    <subcellularLocation>
        <location evidence="1">Membrane</location>
        <topology evidence="1">Multi-pass membrane protein</topology>
    </subcellularLocation>
</comment>
<dbReference type="PANTHER" id="PTHR11629">
    <property type="entry name" value="VACUOLAR PROTON ATPASES"/>
    <property type="match status" value="1"/>
</dbReference>
<dbReference type="AlphaFoldDB" id="A0A4T0MDK0"/>
<comment type="function">
    <text evidence="9">Essential component of the vacuolar proton pump (V-ATPase), a multimeric enzyme that catalyzes the translocation of protons across the membranes. Required for assembly and activity of the V-ATPase.</text>
</comment>
<evidence type="ECO:0000256" key="7">
    <source>
        <dbReference type="ARBA" id="ARBA00023065"/>
    </source>
</evidence>
<name>A0A4T0MDK0_9BASI</name>
<dbReference type="GO" id="GO:0007035">
    <property type="term" value="P:vacuolar acidification"/>
    <property type="evidence" value="ECO:0007669"/>
    <property type="project" value="TreeGrafter"/>
</dbReference>
<organism evidence="10 11">
    <name type="scientific">Wallemia mellicola</name>
    <dbReference type="NCBI Taxonomy" id="1708541"/>
    <lineage>
        <taxon>Eukaryota</taxon>
        <taxon>Fungi</taxon>
        <taxon>Dikarya</taxon>
        <taxon>Basidiomycota</taxon>
        <taxon>Wallemiomycotina</taxon>
        <taxon>Wallemiomycetes</taxon>
        <taxon>Wallemiales</taxon>
        <taxon>Wallemiaceae</taxon>
        <taxon>Wallemia</taxon>
    </lineage>
</organism>
<dbReference type="PIRSF" id="PIRSF001293">
    <property type="entry name" value="ATP6V0A1"/>
    <property type="match status" value="1"/>
</dbReference>
<dbReference type="InterPro" id="IPR026028">
    <property type="entry name" value="V-type_ATPase_116kDa_su_euka"/>
</dbReference>
<evidence type="ECO:0000256" key="1">
    <source>
        <dbReference type="ARBA" id="ARBA00004141"/>
    </source>
</evidence>
<dbReference type="GO" id="GO:0000220">
    <property type="term" value="C:vacuolar proton-transporting V-type ATPase, V0 domain"/>
    <property type="evidence" value="ECO:0007669"/>
    <property type="project" value="InterPro"/>
</dbReference>
<evidence type="ECO:0000256" key="4">
    <source>
        <dbReference type="ARBA" id="ARBA00022692"/>
    </source>
</evidence>